<dbReference type="AlphaFoldDB" id="U6KPY6"/>
<feature type="compositionally biased region" description="Basic residues" evidence="1">
    <location>
        <begin position="221"/>
        <end position="230"/>
    </location>
</feature>
<reference evidence="2" key="1">
    <citation type="submission" date="2013-10" db="EMBL/GenBank/DDBJ databases">
        <title>Genomic analysis of the causative agents of coccidiosis in chickens.</title>
        <authorList>
            <person name="Reid A.J."/>
            <person name="Blake D."/>
            <person name="Billington K."/>
            <person name="Browne H."/>
            <person name="Dunn M."/>
            <person name="Hung S."/>
            <person name="Kawahara F."/>
            <person name="Miranda-Saavedra D."/>
            <person name="Mourier T."/>
            <person name="Nagra H."/>
            <person name="Otto T.D."/>
            <person name="Rawlings N."/>
            <person name="Sanchez A."/>
            <person name="Sanders M."/>
            <person name="Subramaniam C."/>
            <person name="Tay Y."/>
            <person name="Dear P."/>
            <person name="Doerig C."/>
            <person name="Gruber A."/>
            <person name="Parkinson J."/>
            <person name="Shirley M."/>
            <person name="Wan K.L."/>
            <person name="Berriman M."/>
            <person name="Tomley F."/>
            <person name="Pain A."/>
        </authorList>
    </citation>
    <scope>NUCLEOTIDE SEQUENCE [LARGE SCALE GENOMIC DNA]</scope>
    <source>
        <strain evidence="2">Houghton</strain>
    </source>
</reference>
<evidence type="ECO:0000313" key="2">
    <source>
        <dbReference type="EMBL" id="CDJ37508.1"/>
    </source>
</evidence>
<accession>U6KPY6</accession>
<dbReference type="GeneID" id="25255280"/>
<dbReference type="VEuPathDB" id="ToxoDB:ETH_00031020"/>
<protein>
    <submittedName>
        <fullName evidence="2">Uncharacterized protein</fullName>
    </submittedName>
</protein>
<dbReference type="EMBL" id="HG673763">
    <property type="protein sequence ID" value="CDJ37508.1"/>
    <property type="molecule type" value="Genomic_DNA"/>
</dbReference>
<organism evidence="2 3">
    <name type="scientific">Eimeria tenella</name>
    <name type="common">Coccidian parasite</name>
    <dbReference type="NCBI Taxonomy" id="5802"/>
    <lineage>
        <taxon>Eukaryota</taxon>
        <taxon>Sar</taxon>
        <taxon>Alveolata</taxon>
        <taxon>Apicomplexa</taxon>
        <taxon>Conoidasida</taxon>
        <taxon>Coccidia</taxon>
        <taxon>Eucoccidiorida</taxon>
        <taxon>Eimeriorina</taxon>
        <taxon>Eimeriidae</taxon>
        <taxon>Eimeria</taxon>
    </lineage>
</organism>
<evidence type="ECO:0000313" key="3">
    <source>
        <dbReference type="Proteomes" id="UP000030747"/>
    </source>
</evidence>
<gene>
    <name evidence="2" type="ORF">ETH_00031020</name>
</gene>
<reference evidence="2" key="2">
    <citation type="submission" date="2013-10" db="EMBL/GenBank/DDBJ databases">
        <authorList>
            <person name="Aslett M."/>
        </authorList>
    </citation>
    <scope>NUCLEOTIDE SEQUENCE [LARGE SCALE GENOMIC DNA]</scope>
    <source>
        <strain evidence="2">Houghton</strain>
    </source>
</reference>
<dbReference type="Proteomes" id="UP000030747">
    <property type="component" value="Unassembled WGS sequence"/>
</dbReference>
<proteinExistence type="predicted"/>
<dbReference type="RefSeq" id="XP_013228346.1">
    <property type="nucleotide sequence ID" value="XM_013372892.1"/>
</dbReference>
<feature type="region of interest" description="Disordered" evidence="1">
    <location>
        <begin position="212"/>
        <end position="244"/>
    </location>
</feature>
<keyword evidence="3" id="KW-1185">Reference proteome</keyword>
<sequence length="498" mass="54210">MLATCVHSTTARVDCEVQKHTQDTIASSALDSKRCRHPSRTGHRYRNCPSHTTNALPAQRRKTTHALHCQIRHCCTTDQPYPQSSNKHYQAISEPNTSSVSYVYIKRGPRCDMPTTSLQLAPAWVRTTVAAACKTVASTACSVAPEASAALPSAVAAIAKRLLNTQAHNGALGSQRKASFYPAGILVTCVHSTTARVDGEVQKHTQDTIASSALDSESCRHPSRTGHRFRNCPSHTTNALPAQRRKTSHALRSTLHCQTKHCCTTDQPYPQSSNKHYHAMREPGISAVSYVYIKRGPRCDMPTTSLQLAPAWVRSTVAATCKTVVSTACNLAPDTSAALLSAGAASPKGLLNTQAYNGALGSQRKASFYPAGILATCVHSTTARADCEVRKHTQDTIASSALHSERCRHPSRTVHRYRNCPSHTTNALPAQRRNTSHALRSTLHCKIRHCCTTDQPYPQSSDKHYHAIREPGISAVPYVYIKRGPRYDLPTAPGVCSV</sequence>
<evidence type="ECO:0000256" key="1">
    <source>
        <dbReference type="SAM" id="MobiDB-lite"/>
    </source>
</evidence>
<name>U6KPY6_EIMTE</name>